<accession>C8VGI3</accession>
<feature type="compositionally biased region" description="Low complexity" evidence="1">
    <location>
        <begin position="70"/>
        <end position="96"/>
    </location>
</feature>
<reference evidence="4" key="1">
    <citation type="journal article" date="2005" name="Nature">
        <title>Sequencing of Aspergillus nidulans and comparative analysis with A. fumigatus and A. oryzae.</title>
        <authorList>
            <person name="Galagan J.E."/>
            <person name="Calvo S.E."/>
            <person name="Cuomo C."/>
            <person name="Ma L.J."/>
            <person name="Wortman J.R."/>
            <person name="Batzoglou S."/>
            <person name="Lee S.I."/>
            <person name="Basturkmen M."/>
            <person name="Spevak C.C."/>
            <person name="Clutterbuck J."/>
            <person name="Kapitonov V."/>
            <person name="Jurka J."/>
            <person name="Scazzocchio C."/>
            <person name="Farman M."/>
            <person name="Butler J."/>
            <person name="Purcell S."/>
            <person name="Harris S."/>
            <person name="Braus G.H."/>
            <person name="Draht O."/>
            <person name="Busch S."/>
            <person name="D'Enfert C."/>
            <person name="Bouchier C."/>
            <person name="Goldman G.H."/>
            <person name="Bell-Pedersen D."/>
            <person name="Griffiths-Jones S."/>
            <person name="Doonan J.H."/>
            <person name="Yu J."/>
            <person name="Vienken K."/>
            <person name="Pain A."/>
            <person name="Freitag M."/>
            <person name="Selker E.U."/>
            <person name="Archer D.B."/>
            <person name="Penalva M.A."/>
            <person name="Oakley B.R."/>
            <person name="Momany M."/>
            <person name="Tanaka T."/>
            <person name="Kumagai T."/>
            <person name="Asai K."/>
            <person name="Machida M."/>
            <person name="Nierman W.C."/>
            <person name="Denning D.W."/>
            <person name="Caddick M."/>
            <person name="Hynes M."/>
            <person name="Paoletti M."/>
            <person name="Fischer R."/>
            <person name="Miller B."/>
            <person name="Dyer P."/>
            <person name="Sachs M.S."/>
            <person name="Osmani S.A."/>
            <person name="Birren B.W."/>
        </authorList>
    </citation>
    <scope>NUCLEOTIDE SEQUENCE [LARGE SCALE GENOMIC DNA]</scope>
    <source>
        <strain evidence="4">FGSC A4 / ATCC 38163 / CBS 112.46 / NRRL 194 / M139</strain>
    </source>
</reference>
<proteinExistence type="predicted"/>
<evidence type="ECO:0000256" key="1">
    <source>
        <dbReference type="SAM" id="MobiDB-lite"/>
    </source>
</evidence>
<dbReference type="Proteomes" id="UP000000560">
    <property type="component" value="Chromosome V"/>
</dbReference>
<name>Q5B1Z3_EMENI</name>
<dbReference type="Pfam" id="PF11001">
    <property type="entry name" value="AFUB_07903_YDR124W_hel"/>
    <property type="match status" value="1"/>
</dbReference>
<dbReference type="OrthoDB" id="5338458at2759"/>
<dbReference type="InterPro" id="IPR021264">
    <property type="entry name" value="AFUB_079030/YDR124W-like"/>
</dbReference>
<gene>
    <name evidence="3" type="ORF">ANIA_05437</name>
</gene>
<dbReference type="InterPro" id="IPR047092">
    <property type="entry name" value="AFUB_07903/YDR124W-like_hel"/>
</dbReference>
<keyword evidence="4" id="KW-1185">Reference proteome</keyword>
<feature type="compositionally biased region" description="Low complexity" evidence="1">
    <location>
        <begin position="317"/>
        <end position="334"/>
    </location>
</feature>
<feature type="compositionally biased region" description="Polar residues" evidence="1">
    <location>
        <begin position="293"/>
        <end position="304"/>
    </location>
</feature>
<dbReference type="AlphaFoldDB" id="Q5B1Z3"/>
<dbReference type="PANTHER" id="PTHR36102">
    <property type="entry name" value="CHROMOSOME 10, WHOLE GENOME SHOTGUN SEQUENCE"/>
    <property type="match status" value="1"/>
</dbReference>
<accession>Q5B1Z3</accession>
<dbReference type="OMA" id="CHQKTML"/>
<evidence type="ECO:0000313" key="4">
    <source>
        <dbReference type="Proteomes" id="UP000000560"/>
    </source>
</evidence>
<dbReference type="EMBL" id="BN001305">
    <property type="protein sequence ID" value="CBF81911.1"/>
    <property type="molecule type" value="Genomic_DNA"/>
</dbReference>
<dbReference type="HOGENOM" id="CLU_045839_0_0_1"/>
<dbReference type="STRING" id="227321.Q5B1Z3"/>
<organism evidence="3 4">
    <name type="scientific">Emericella nidulans (strain FGSC A4 / ATCC 38163 / CBS 112.46 / NRRL 194 / M139)</name>
    <name type="common">Aspergillus nidulans</name>
    <dbReference type="NCBI Taxonomy" id="227321"/>
    <lineage>
        <taxon>Eukaryota</taxon>
        <taxon>Fungi</taxon>
        <taxon>Dikarya</taxon>
        <taxon>Ascomycota</taxon>
        <taxon>Pezizomycotina</taxon>
        <taxon>Eurotiomycetes</taxon>
        <taxon>Eurotiomycetidae</taxon>
        <taxon>Eurotiales</taxon>
        <taxon>Aspergillaceae</taxon>
        <taxon>Aspergillus</taxon>
        <taxon>Aspergillus subgen. Nidulantes</taxon>
    </lineage>
</organism>
<evidence type="ECO:0000313" key="3">
    <source>
        <dbReference type="EMBL" id="CBF81911.1"/>
    </source>
</evidence>
<dbReference type="KEGG" id="ani:ANIA_05437"/>
<feature type="domain" description="Subtelomeric hrmA-associated cluster protein AFUB-079030/YDR124W-like helical bundle" evidence="2">
    <location>
        <begin position="131"/>
        <end position="263"/>
    </location>
</feature>
<evidence type="ECO:0000259" key="2">
    <source>
        <dbReference type="Pfam" id="PF11001"/>
    </source>
</evidence>
<reference evidence="4" key="2">
    <citation type="journal article" date="2009" name="Fungal Genet. Biol.">
        <title>The 2008 update of the Aspergillus nidulans genome annotation: a community effort.</title>
        <authorList>
            <person name="Wortman J.R."/>
            <person name="Gilsenan J.M."/>
            <person name="Joardar V."/>
            <person name="Deegan J."/>
            <person name="Clutterbuck J."/>
            <person name="Andersen M.R."/>
            <person name="Archer D."/>
            <person name="Bencina M."/>
            <person name="Braus G."/>
            <person name="Coutinho P."/>
            <person name="von Dohren H."/>
            <person name="Doonan J."/>
            <person name="Driessen A.J."/>
            <person name="Durek P."/>
            <person name="Espeso E."/>
            <person name="Fekete E."/>
            <person name="Flipphi M."/>
            <person name="Estrada C.G."/>
            <person name="Geysens S."/>
            <person name="Goldman G."/>
            <person name="de Groot P.W."/>
            <person name="Hansen K."/>
            <person name="Harris S.D."/>
            <person name="Heinekamp T."/>
            <person name="Helmstaedt K."/>
            <person name="Henrissat B."/>
            <person name="Hofmann G."/>
            <person name="Homan T."/>
            <person name="Horio T."/>
            <person name="Horiuchi H."/>
            <person name="James S."/>
            <person name="Jones M."/>
            <person name="Karaffa L."/>
            <person name="Karanyi Z."/>
            <person name="Kato M."/>
            <person name="Keller N."/>
            <person name="Kelly D.E."/>
            <person name="Kiel J.A."/>
            <person name="Kim J.M."/>
            <person name="van der Klei I.J."/>
            <person name="Klis F.M."/>
            <person name="Kovalchuk A."/>
            <person name="Krasevec N."/>
            <person name="Kubicek C.P."/>
            <person name="Liu B."/>
            <person name="Maccabe A."/>
            <person name="Meyer V."/>
            <person name="Mirabito P."/>
            <person name="Miskei M."/>
            <person name="Mos M."/>
            <person name="Mullins J."/>
            <person name="Nelson D.R."/>
            <person name="Nielsen J."/>
            <person name="Oakley B.R."/>
            <person name="Osmani S.A."/>
            <person name="Pakula T."/>
            <person name="Paszewski A."/>
            <person name="Paulsen I."/>
            <person name="Pilsyk S."/>
            <person name="Pocsi I."/>
            <person name="Punt P.J."/>
            <person name="Ram A.F."/>
            <person name="Ren Q."/>
            <person name="Robellet X."/>
            <person name="Robson G."/>
            <person name="Seiboth B."/>
            <person name="van Solingen P."/>
            <person name="Specht T."/>
            <person name="Sun J."/>
            <person name="Taheri-Talesh N."/>
            <person name="Takeshita N."/>
            <person name="Ussery D."/>
            <person name="vanKuyk P.A."/>
            <person name="Visser H."/>
            <person name="van de Vondervoort P.J."/>
            <person name="de Vries R.P."/>
            <person name="Walton J."/>
            <person name="Xiang X."/>
            <person name="Xiong Y."/>
            <person name="Zeng A.P."/>
            <person name="Brandt B.W."/>
            <person name="Cornell M.J."/>
            <person name="van den Hondel C.A."/>
            <person name="Visser J."/>
            <person name="Oliver S.G."/>
            <person name="Turner G."/>
        </authorList>
    </citation>
    <scope>GENOME REANNOTATION</scope>
    <source>
        <strain evidence="4">FGSC A4 / ATCC 38163 / CBS 112.46 / NRRL 194 / M139</strain>
    </source>
</reference>
<dbReference type="eggNOG" id="ENOG502S0ES">
    <property type="taxonomic scope" value="Eukaryota"/>
</dbReference>
<feature type="region of interest" description="Disordered" evidence="1">
    <location>
        <begin position="425"/>
        <end position="446"/>
    </location>
</feature>
<dbReference type="GeneID" id="2871727"/>
<dbReference type="RefSeq" id="XP_663041.1">
    <property type="nucleotide sequence ID" value="XM_657949.1"/>
</dbReference>
<dbReference type="PANTHER" id="PTHR36102:SF1">
    <property type="entry name" value="YDR124W-LIKE HELICAL BUNDLE DOMAIN-CONTAINING PROTEIN"/>
    <property type="match status" value="1"/>
</dbReference>
<sequence length="467" mass="52169">MPGCPDSTNRALDSLESQHFALLYIDESGKLRFEASPSIANDAHAILSPEVTHSFLKAVAGSENGARAGSESAAEFRSGRSSSSPDSPVSSFSPRSNTSLPLDGSRKRKRASHEYVLPMSITSYPKTMLPVGNKRILRSYYEKAFECLQQTNCRILAKAYIKLVEPRKQVTYPYNGHKVVAGVPQQFDPEETRPLWWPTGVTHREPDHLRKPERIRLLIHILCELRESHAICVEKLREADQAIRRQISPVERLQVLDEIYRVRGEEERYLDGRSDSRAVVYVSRVHLPEIADAQTSLHPSNDSTALPDGYREDVPDLVHTSVPPSSSLSTSYSLPKRELDTTSNSITSISIPTSNPTVSTTWEAFHPTIPVSATLPPIHSSMQQDGTDHTKMPYALSYPTSPYGYHQPAPALEMQPFAMGYTNINPHLPPQPSQQNDAHHGHPQTHASMSMMRTDTGFGHHPYYFNC</sequence>
<dbReference type="InParanoid" id="Q5B1Z3"/>
<protein>
    <recommendedName>
        <fullName evidence="2">Subtelomeric hrmA-associated cluster protein AFUB-079030/YDR124W-like helical bundle domain-containing protein</fullName>
    </recommendedName>
</protein>
<feature type="region of interest" description="Disordered" evidence="1">
    <location>
        <begin position="293"/>
        <end position="334"/>
    </location>
</feature>
<feature type="region of interest" description="Disordered" evidence="1">
    <location>
        <begin position="66"/>
        <end position="109"/>
    </location>
</feature>